<dbReference type="GO" id="GO:1990404">
    <property type="term" value="F:NAD+-protein mono-ADP-ribosyltransferase activity"/>
    <property type="evidence" value="ECO:0007669"/>
    <property type="project" value="TreeGrafter"/>
</dbReference>
<keyword evidence="4 7" id="KW-0520">NAD</keyword>
<comment type="subcellular location">
    <subcellularLocation>
        <location evidence="1">Nucleus</location>
    </subcellularLocation>
</comment>
<dbReference type="GO" id="GO:0010629">
    <property type="term" value="P:negative regulation of gene expression"/>
    <property type="evidence" value="ECO:0007669"/>
    <property type="project" value="TreeGrafter"/>
</dbReference>
<keyword evidence="3 7" id="KW-0808">Transferase</keyword>
<dbReference type="SUPFAM" id="SSF56399">
    <property type="entry name" value="ADP-ribosylation"/>
    <property type="match status" value="1"/>
</dbReference>
<dbReference type="Ensembl" id="ENSPMGT00000023670.1">
    <property type="protein sequence ID" value="ENSPMGP00000022225.1"/>
    <property type="gene ID" value="ENSPMGG00000017987.1"/>
</dbReference>
<keyword evidence="2 7" id="KW-0328">Glycosyltransferase</keyword>
<dbReference type="GO" id="GO:0005634">
    <property type="term" value="C:nucleus"/>
    <property type="evidence" value="ECO:0007669"/>
    <property type="project" value="UniProtKB-SubCell"/>
</dbReference>
<feature type="domain" description="PARP catalytic" evidence="9">
    <location>
        <begin position="21"/>
        <end position="210"/>
    </location>
</feature>
<evidence type="ECO:0000256" key="5">
    <source>
        <dbReference type="ARBA" id="ARBA00023242"/>
    </source>
</evidence>
<keyword evidence="8" id="KW-0732">Signal</keyword>
<dbReference type="Proteomes" id="UP000261520">
    <property type="component" value="Unplaced"/>
</dbReference>
<dbReference type="Pfam" id="PF00644">
    <property type="entry name" value="PARP"/>
    <property type="match status" value="1"/>
</dbReference>
<name>A0A3B4AZS2_9GOBI</name>
<reference evidence="10" key="1">
    <citation type="submission" date="2025-08" db="UniProtKB">
        <authorList>
            <consortium name="Ensembl"/>
        </authorList>
    </citation>
    <scope>IDENTIFICATION</scope>
</reference>
<accession>A0A3B4AZS2</accession>
<feature type="signal peptide" evidence="8">
    <location>
        <begin position="1"/>
        <end position="22"/>
    </location>
</feature>
<dbReference type="PROSITE" id="PS51059">
    <property type="entry name" value="PARP_CATALYTIC"/>
    <property type="match status" value="1"/>
</dbReference>
<dbReference type="InterPro" id="IPR052056">
    <property type="entry name" value="Mono-ARTD/PARP"/>
</dbReference>
<keyword evidence="11" id="KW-1185">Reference proteome</keyword>
<evidence type="ECO:0000259" key="9">
    <source>
        <dbReference type="PROSITE" id="PS51059"/>
    </source>
</evidence>
<evidence type="ECO:0000313" key="11">
    <source>
        <dbReference type="Proteomes" id="UP000261520"/>
    </source>
</evidence>
<dbReference type="PANTHER" id="PTHR14453">
    <property type="entry name" value="PARP/ZINC FINGER CCCH TYPE DOMAIN CONTAINING PROTEIN"/>
    <property type="match status" value="1"/>
</dbReference>
<dbReference type="EC" id="2.4.2.-" evidence="7"/>
<evidence type="ECO:0000256" key="1">
    <source>
        <dbReference type="ARBA" id="ARBA00004123"/>
    </source>
</evidence>
<evidence type="ECO:0000256" key="2">
    <source>
        <dbReference type="ARBA" id="ARBA00022676"/>
    </source>
</evidence>
<dbReference type="GO" id="GO:0003714">
    <property type="term" value="F:transcription corepressor activity"/>
    <property type="evidence" value="ECO:0007669"/>
    <property type="project" value="TreeGrafter"/>
</dbReference>
<dbReference type="GO" id="GO:0070212">
    <property type="term" value="P:protein poly-ADP-ribosylation"/>
    <property type="evidence" value="ECO:0007669"/>
    <property type="project" value="TreeGrafter"/>
</dbReference>
<keyword evidence="5" id="KW-0539">Nucleus</keyword>
<feature type="chain" id="PRO_5017414002" description="Poly [ADP-ribose] polymerase" evidence="8">
    <location>
        <begin position="23"/>
        <end position="210"/>
    </location>
</feature>
<evidence type="ECO:0000313" key="10">
    <source>
        <dbReference type="Ensembl" id="ENSPMGP00000022225.1"/>
    </source>
</evidence>
<dbReference type="Gene3D" id="3.90.228.10">
    <property type="match status" value="1"/>
</dbReference>
<evidence type="ECO:0000256" key="8">
    <source>
        <dbReference type="SAM" id="SignalP"/>
    </source>
</evidence>
<dbReference type="AlphaFoldDB" id="A0A3B4AZS2"/>
<dbReference type="GO" id="GO:0003950">
    <property type="term" value="F:NAD+ poly-ADP-ribosyltransferase activity"/>
    <property type="evidence" value="ECO:0007669"/>
    <property type="project" value="UniProtKB-UniRule"/>
</dbReference>
<sequence>MMNITLTLPLNYLFMFLDFTFPLYWDDMASDEKLKVVPLLESCAEYQKKVLNNMYFFPFYQIERVQNIHLRRCYEVQLKHISDKNKRIGGAKERLLYHGTTNKCTKAIMNKGFDWRFAGQNGNYFALHASYSAHPTYSKPTMDGTQRMFLVRVLTGLHTLGQKDMKLPPPRDLRASHDRFDSVVDNMLQPNMFVVFQDHQAYPDYLITFK</sequence>
<evidence type="ECO:0000256" key="3">
    <source>
        <dbReference type="ARBA" id="ARBA00022679"/>
    </source>
</evidence>
<protein>
    <recommendedName>
        <fullName evidence="7">Poly [ADP-ribose] polymerase</fullName>
        <shortName evidence="7">PARP</shortName>
        <ecNumber evidence="7">2.4.2.-</ecNumber>
    </recommendedName>
</protein>
<dbReference type="STRING" id="409849.ENSPMGP00000022225"/>
<proteinExistence type="inferred from homology"/>
<evidence type="ECO:0000256" key="4">
    <source>
        <dbReference type="ARBA" id="ARBA00023027"/>
    </source>
</evidence>
<evidence type="ECO:0000256" key="7">
    <source>
        <dbReference type="RuleBase" id="RU362114"/>
    </source>
</evidence>
<dbReference type="GO" id="GO:0005737">
    <property type="term" value="C:cytoplasm"/>
    <property type="evidence" value="ECO:0007669"/>
    <property type="project" value="TreeGrafter"/>
</dbReference>
<evidence type="ECO:0000256" key="6">
    <source>
        <dbReference type="ARBA" id="ARBA00024347"/>
    </source>
</evidence>
<reference evidence="10" key="2">
    <citation type="submission" date="2025-09" db="UniProtKB">
        <authorList>
            <consortium name="Ensembl"/>
        </authorList>
    </citation>
    <scope>IDENTIFICATION</scope>
</reference>
<dbReference type="CDD" id="cd01439">
    <property type="entry name" value="TCCD_inducible_PARP_like"/>
    <property type="match status" value="1"/>
</dbReference>
<dbReference type="PANTHER" id="PTHR14453:SF107">
    <property type="entry name" value="POLY [ADP-RIBOSE] POLYMERASE"/>
    <property type="match status" value="1"/>
</dbReference>
<dbReference type="InterPro" id="IPR012317">
    <property type="entry name" value="Poly(ADP-ribose)pol_cat_dom"/>
</dbReference>
<organism evidence="10 11">
    <name type="scientific">Periophthalmus magnuspinnatus</name>
    <dbReference type="NCBI Taxonomy" id="409849"/>
    <lineage>
        <taxon>Eukaryota</taxon>
        <taxon>Metazoa</taxon>
        <taxon>Chordata</taxon>
        <taxon>Craniata</taxon>
        <taxon>Vertebrata</taxon>
        <taxon>Euteleostomi</taxon>
        <taxon>Actinopterygii</taxon>
        <taxon>Neopterygii</taxon>
        <taxon>Teleostei</taxon>
        <taxon>Neoteleostei</taxon>
        <taxon>Acanthomorphata</taxon>
        <taxon>Gobiaria</taxon>
        <taxon>Gobiiformes</taxon>
        <taxon>Gobioidei</taxon>
        <taxon>Gobiidae</taxon>
        <taxon>Oxudercinae</taxon>
        <taxon>Periophthalmus</taxon>
    </lineage>
</organism>
<comment type="similarity">
    <text evidence="6">Belongs to the ARTD/PARP family.</text>
</comment>